<protein>
    <submittedName>
        <fullName evidence="6">Amp dependent CoA ligase</fullName>
    </submittedName>
</protein>
<evidence type="ECO:0000313" key="7">
    <source>
        <dbReference type="Proteomes" id="UP000250140"/>
    </source>
</evidence>
<keyword evidence="3" id="KW-0812">Transmembrane</keyword>
<dbReference type="InterPro" id="IPR025110">
    <property type="entry name" value="AMP-bd_C"/>
</dbReference>
<keyword evidence="3" id="KW-1133">Transmembrane helix</keyword>
<feature type="non-terminal residue" evidence="6">
    <location>
        <position position="1"/>
    </location>
</feature>
<comment type="similarity">
    <text evidence="1">Belongs to the ATP-dependent AMP-binding enzyme family.</text>
</comment>
<dbReference type="OrthoDB" id="1898221at2759"/>
<keyword evidence="3" id="KW-0472">Membrane</keyword>
<feature type="domain" description="AMP-binding enzyme C-terminal" evidence="5">
    <location>
        <begin position="456"/>
        <end position="540"/>
    </location>
</feature>
<feature type="transmembrane region" description="Helical" evidence="3">
    <location>
        <begin position="246"/>
        <end position="266"/>
    </location>
</feature>
<evidence type="ECO:0000256" key="2">
    <source>
        <dbReference type="ARBA" id="ARBA00022598"/>
    </source>
</evidence>
<evidence type="ECO:0000259" key="4">
    <source>
        <dbReference type="Pfam" id="PF00501"/>
    </source>
</evidence>
<dbReference type="Gene3D" id="3.40.50.12780">
    <property type="entry name" value="N-terminal domain of ligase-like"/>
    <property type="match status" value="1"/>
</dbReference>
<evidence type="ECO:0000259" key="5">
    <source>
        <dbReference type="Pfam" id="PF13193"/>
    </source>
</evidence>
<dbReference type="Pfam" id="PF00501">
    <property type="entry name" value="AMP-binding"/>
    <property type="match status" value="1"/>
</dbReference>
<keyword evidence="7" id="KW-1185">Reference proteome</keyword>
<dbReference type="GO" id="GO:0019748">
    <property type="term" value="P:secondary metabolic process"/>
    <property type="evidence" value="ECO:0007669"/>
    <property type="project" value="TreeGrafter"/>
</dbReference>
<accession>A0A8E2JUD8</accession>
<dbReference type="AlphaFoldDB" id="A0A8E2JUD8"/>
<feature type="domain" description="AMP-dependent synthetase/ligase" evidence="4">
    <location>
        <begin position="39"/>
        <end position="404"/>
    </location>
</feature>
<sequence length="558" mass="61964">YRSVYASPHLPTSVSISQYLEEYNPNNIESQKVIFEDDWTGKRLTYSDLRDESAKGAFGLRKLLSVEEEGVVCICAPNSVNVVLLIHAILRCGGTAVLINPLNTSHKIAHCLNISRPQLRAADSSTWLAMLSAVQNSAMKELKALSIDTYHCPVNSFNPLEVFYSPSYANISRSISFPELFSQTHKLPALNLSNRGSRDCTAVVCFNLGTTGKPKGVELSHYNIVASMAGIRSTDPTFWNGNIRGVFFAPLCHICVALMGAWLGYYTMLMKQYSLKGLLKLSAQIEANALQILTSIAVAMTKDHGFDLSSLRKVKFIMCSGAILLPKIIEFLHKSFSSAPIFQGYGMTETNISTLRPEEAHMVGSVDRLFANVEARIVDDDMNDGECGKEGEMLIRGPSIFRRYMNDPVATQQAFHDGWMRTGDILRIAKNGFLYLTERKKELIKYKGIDDLAPAELENILNSHPQVKESAVCAAWDEAQGTEIPIAYVVLTDTGKSPTRDVEDTLAAIKDYIDTKVSPYKRLRGGVVAIEEIPETRSGKILRRLLPARMARERHSKL</sequence>
<dbReference type="GO" id="GO:0016405">
    <property type="term" value="F:CoA-ligase activity"/>
    <property type="evidence" value="ECO:0007669"/>
    <property type="project" value="TreeGrafter"/>
</dbReference>
<dbReference type="SUPFAM" id="SSF56801">
    <property type="entry name" value="Acetyl-CoA synthetase-like"/>
    <property type="match status" value="1"/>
</dbReference>
<dbReference type="PANTHER" id="PTHR24096">
    <property type="entry name" value="LONG-CHAIN-FATTY-ACID--COA LIGASE"/>
    <property type="match status" value="1"/>
</dbReference>
<keyword evidence="2 6" id="KW-0436">Ligase</keyword>
<dbReference type="InterPro" id="IPR042099">
    <property type="entry name" value="ANL_N_sf"/>
</dbReference>
<name>A0A8E2JUD8_9PEZI</name>
<evidence type="ECO:0000313" key="6">
    <source>
        <dbReference type="EMBL" id="OCL10040.1"/>
    </source>
</evidence>
<proteinExistence type="inferred from homology"/>
<organism evidence="6 7">
    <name type="scientific">Glonium stellatum</name>
    <dbReference type="NCBI Taxonomy" id="574774"/>
    <lineage>
        <taxon>Eukaryota</taxon>
        <taxon>Fungi</taxon>
        <taxon>Dikarya</taxon>
        <taxon>Ascomycota</taxon>
        <taxon>Pezizomycotina</taxon>
        <taxon>Dothideomycetes</taxon>
        <taxon>Pleosporomycetidae</taxon>
        <taxon>Gloniales</taxon>
        <taxon>Gloniaceae</taxon>
        <taxon>Glonium</taxon>
    </lineage>
</organism>
<dbReference type="EMBL" id="KV749317">
    <property type="protein sequence ID" value="OCL10040.1"/>
    <property type="molecule type" value="Genomic_DNA"/>
</dbReference>
<dbReference type="PANTHER" id="PTHR24096:SF149">
    <property type="entry name" value="AMP-BINDING DOMAIN-CONTAINING PROTEIN-RELATED"/>
    <property type="match status" value="1"/>
</dbReference>
<evidence type="ECO:0000256" key="3">
    <source>
        <dbReference type="SAM" id="Phobius"/>
    </source>
</evidence>
<dbReference type="InterPro" id="IPR000873">
    <property type="entry name" value="AMP-dep_synth/lig_dom"/>
</dbReference>
<dbReference type="InterPro" id="IPR045851">
    <property type="entry name" value="AMP-bd_C_sf"/>
</dbReference>
<dbReference type="Pfam" id="PF13193">
    <property type="entry name" value="AMP-binding_C"/>
    <property type="match status" value="1"/>
</dbReference>
<dbReference type="Gene3D" id="3.30.300.30">
    <property type="match status" value="1"/>
</dbReference>
<dbReference type="Proteomes" id="UP000250140">
    <property type="component" value="Unassembled WGS sequence"/>
</dbReference>
<evidence type="ECO:0000256" key="1">
    <source>
        <dbReference type="ARBA" id="ARBA00006432"/>
    </source>
</evidence>
<reference evidence="6 7" key="1">
    <citation type="journal article" date="2016" name="Nat. Commun.">
        <title>Ectomycorrhizal ecology is imprinted in the genome of the dominant symbiotic fungus Cenococcum geophilum.</title>
        <authorList>
            <consortium name="DOE Joint Genome Institute"/>
            <person name="Peter M."/>
            <person name="Kohler A."/>
            <person name="Ohm R.A."/>
            <person name="Kuo A."/>
            <person name="Krutzmann J."/>
            <person name="Morin E."/>
            <person name="Arend M."/>
            <person name="Barry K.W."/>
            <person name="Binder M."/>
            <person name="Choi C."/>
            <person name="Clum A."/>
            <person name="Copeland A."/>
            <person name="Grisel N."/>
            <person name="Haridas S."/>
            <person name="Kipfer T."/>
            <person name="LaButti K."/>
            <person name="Lindquist E."/>
            <person name="Lipzen A."/>
            <person name="Maire R."/>
            <person name="Meier B."/>
            <person name="Mihaltcheva S."/>
            <person name="Molinier V."/>
            <person name="Murat C."/>
            <person name="Poggeler S."/>
            <person name="Quandt C.A."/>
            <person name="Sperisen C."/>
            <person name="Tritt A."/>
            <person name="Tisserant E."/>
            <person name="Crous P.W."/>
            <person name="Henrissat B."/>
            <person name="Nehls U."/>
            <person name="Egli S."/>
            <person name="Spatafora J.W."/>
            <person name="Grigoriev I.V."/>
            <person name="Martin F.M."/>
        </authorList>
    </citation>
    <scope>NUCLEOTIDE SEQUENCE [LARGE SCALE GENOMIC DNA]</scope>
    <source>
        <strain evidence="6 7">CBS 207.34</strain>
    </source>
</reference>
<gene>
    <name evidence="6" type="ORF">AOQ84DRAFT_402826</name>
</gene>